<dbReference type="Pfam" id="PF07732">
    <property type="entry name" value="Cu-oxidase_3"/>
    <property type="match status" value="1"/>
</dbReference>
<dbReference type="GO" id="GO:0005507">
    <property type="term" value="F:copper ion binding"/>
    <property type="evidence" value="ECO:0007669"/>
    <property type="project" value="InterPro"/>
</dbReference>
<dbReference type="AlphaFoldDB" id="A0A1V8M1B2"/>
<proteinExistence type="predicted"/>
<dbReference type="EMBL" id="LPUF01000004">
    <property type="protein sequence ID" value="OQK15351.1"/>
    <property type="molecule type" value="Genomic_DNA"/>
</dbReference>
<dbReference type="InterPro" id="IPR011707">
    <property type="entry name" value="Cu-oxidase-like_N"/>
</dbReference>
<protein>
    <recommendedName>
        <fullName evidence="4">Plastocyanin-like domain-containing protein</fullName>
    </recommendedName>
</protein>
<evidence type="ECO:0000313" key="6">
    <source>
        <dbReference type="Proteomes" id="UP000191980"/>
    </source>
</evidence>
<dbReference type="PANTHER" id="PTHR11709:SF394">
    <property type="entry name" value="FI03373P-RELATED"/>
    <property type="match status" value="1"/>
</dbReference>
<evidence type="ECO:0000256" key="2">
    <source>
        <dbReference type="ARBA" id="ARBA00023002"/>
    </source>
</evidence>
<dbReference type="SUPFAM" id="SSF49503">
    <property type="entry name" value="Cupredoxins"/>
    <property type="match status" value="2"/>
</dbReference>
<organism evidence="5 6">
    <name type="scientific">Methyloprofundus sedimenti</name>
    <dbReference type="NCBI Taxonomy" id="1420851"/>
    <lineage>
        <taxon>Bacteria</taxon>
        <taxon>Pseudomonadati</taxon>
        <taxon>Pseudomonadota</taxon>
        <taxon>Gammaproteobacteria</taxon>
        <taxon>Methylococcales</taxon>
        <taxon>Methylococcaceae</taxon>
        <taxon>Methyloprofundus</taxon>
    </lineage>
</organism>
<comment type="caution">
    <text evidence="5">The sequence shown here is derived from an EMBL/GenBank/DDBJ whole genome shotgun (WGS) entry which is preliminary data.</text>
</comment>
<gene>
    <name evidence="5" type="ORF">AU255_17930</name>
</gene>
<feature type="domain" description="Plastocyanin-like" evidence="4">
    <location>
        <begin position="20"/>
        <end position="118"/>
    </location>
</feature>
<keyword evidence="6" id="KW-1185">Reference proteome</keyword>
<name>A0A1V8M1B2_9GAMM</name>
<keyword evidence="2" id="KW-0560">Oxidoreductase</keyword>
<keyword evidence="1" id="KW-0479">Metal-binding</keyword>
<evidence type="ECO:0000259" key="4">
    <source>
        <dbReference type="Pfam" id="PF07732"/>
    </source>
</evidence>
<dbReference type="InterPro" id="IPR008972">
    <property type="entry name" value="Cupredoxin"/>
</dbReference>
<dbReference type="Gene3D" id="2.60.40.420">
    <property type="entry name" value="Cupredoxins - blue copper proteins"/>
    <property type="match status" value="2"/>
</dbReference>
<dbReference type="PANTHER" id="PTHR11709">
    <property type="entry name" value="MULTI-COPPER OXIDASE"/>
    <property type="match status" value="1"/>
</dbReference>
<accession>A0A1V8M1B2</accession>
<keyword evidence="3" id="KW-0186">Copper</keyword>
<dbReference type="InterPro" id="IPR045087">
    <property type="entry name" value="Cu-oxidase_fam"/>
</dbReference>
<dbReference type="GO" id="GO:0016491">
    <property type="term" value="F:oxidoreductase activity"/>
    <property type="evidence" value="ECO:0007669"/>
    <property type="project" value="UniProtKB-KW"/>
</dbReference>
<sequence length="213" mass="23684">MCFWVSCVEAKQHKFEMTIDEVTIQVAPKLKYKVFAFNGQVPAPLIHVTQGDDVEVLVTNNTSTPHIIHWHGVYQTNNWKNDGVPGVTQKSIEAGDSFTYQWKAEKTGSLWYHCHTNVNANINNPVAFHPIAGIWDKVYINGNPRNTLYGIQTYNIPVATADTFDLVSPADHPTNNAIVDHAMSAAMRGAITVLMNMPDADPKLGKGENILIR</sequence>
<reference evidence="5 6" key="1">
    <citation type="submission" date="2015-12" db="EMBL/GenBank/DDBJ databases">
        <authorList>
            <person name="Shamseldin A."/>
            <person name="Moawad H."/>
            <person name="Abd El-Rahim W.M."/>
            <person name="Sadowsky M.J."/>
        </authorList>
    </citation>
    <scope>NUCLEOTIDE SEQUENCE [LARGE SCALE GENOMIC DNA]</scope>
    <source>
        <strain evidence="5 6">WF1</strain>
    </source>
</reference>
<evidence type="ECO:0000313" key="5">
    <source>
        <dbReference type="EMBL" id="OQK15351.1"/>
    </source>
</evidence>
<evidence type="ECO:0000256" key="1">
    <source>
        <dbReference type="ARBA" id="ARBA00022723"/>
    </source>
</evidence>
<evidence type="ECO:0000256" key="3">
    <source>
        <dbReference type="ARBA" id="ARBA00023008"/>
    </source>
</evidence>
<dbReference type="STRING" id="1420851.AU255_17930"/>
<dbReference type="Proteomes" id="UP000191980">
    <property type="component" value="Unassembled WGS sequence"/>
</dbReference>